<sequence length="323" mass="31802">MPIVNRSTARLLGAGAVALLLSAGGATTAAAHSGGDGWGGGKASDFRPGEGAGSKSAADTCEFSLDGAAWHSSVKVDDVRLKPAADGTVRLHVRTAPRADSCTASLAAYRTHGPTWETSGAQVFHDFDTTSLRKGGVDTLDISVPDEGCYAQLDLYRGSTRFDGGTGEGHGPLPVGPDRPVIKDKLIAAWNGGTRECLDETPAPTPEPSEPAGTPSATPPESGGPTPSSEAPTQTPAEPAPSAPGETAPGSGPASPGGESPQAPEASRSAVQPAGSGTGSPSGTGGLAETGGTVGPAAAGAAALLLAAAGVLYALRRRRAAGS</sequence>
<protein>
    <recommendedName>
        <fullName evidence="6">Gram-positive cocci surface proteins LPxTG domain-containing protein</fullName>
    </recommendedName>
</protein>
<gene>
    <name evidence="4" type="ORF">ACFSJS_03610</name>
</gene>
<organism evidence="4 5">
    <name type="scientific">Streptomyces desertarenae</name>
    <dbReference type="NCBI Taxonomy" id="2666184"/>
    <lineage>
        <taxon>Bacteria</taxon>
        <taxon>Bacillati</taxon>
        <taxon>Actinomycetota</taxon>
        <taxon>Actinomycetes</taxon>
        <taxon>Kitasatosporales</taxon>
        <taxon>Streptomycetaceae</taxon>
        <taxon>Streptomyces</taxon>
    </lineage>
</organism>
<keyword evidence="2" id="KW-1133">Transmembrane helix</keyword>
<keyword evidence="5" id="KW-1185">Reference proteome</keyword>
<keyword evidence="2" id="KW-0812">Transmembrane</keyword>
<feature type="region of interest" description="Disordered" evidence="1">
    <location>
        <begin position="192"/>
        <end position="295"/>
    </location>
</feature>
<keyword evidence="2" id="KW-0472">Membrane</keyword>
<feature type="compositionally biased region" description="Gly residues" evidence="1">
    <location>
        <begin position="276"/>
        <end position="294"/>
    </location>
</feature>
<comment type="caution">
    <text evidence="4">The sequence shown here is derived from an EMBL/GenBank/DDBJ whole genome shotgun (WGS) entry which is preliminary data.</text>
</comment>
<feature type="transmembrane region" description="Helical" evidence="2">
    <location>
        <begin position="297"/>
        <end position="315"/>
    </location>
</feature>
<feature type="chain" id="PRO_5046440481" description="Gram-positive cocci surface proteins LPxTG domain-containing protein" evidence="3">
    <location>
        <begin position="32"/>
        <end position="323"/>
    </location>
</feature>
<dbReference type="RefSeq" id="WP_380896536.1">
    <property type="nucleotide sequence ID" value="NZ_JBHUFU010000001.1"/>
</dbReference>
<evidence type="ECO:0008006" key="6">
    <source>
        <dbReference type="Google" id="ProtNLM"/>
    </source>
</evidence>
<feature type="region of interest" description="Disordered" evidence="1">
    <location>
        <begin position="31"/>
        <end position="53"/>
    </location>
</feature>
<feature type="compositionally biased region" description="Low complexity" evidence="1">
    <location>
        <begin position="243"/>
        <end position="261"/>
    </location>
</feature>
<feature type="signal peptide" evidence="3">
    <location>
        <begin position="1"/>
        <end position="31"/>
    </location>
</feature>
<evidence type="ECO:0000256" key="3">
    <source>
        <dbReference type="SAM" id="SignalP"/>
    </source>
</evidence>
<dbReference type="EMBL" id="JBHUFU010000001">
    <property type="protein sequence ID" value="MFD1828752.1"/>
    <property type="molecule type" value="Genomic_DNA"/>
</dbReference>
<evidence type="ECO:0000313" key="5">
    <source>
        <dbReference type="Proteomes" id="UP001597365"/>
    </source>
</evidence>
<dbReference type="Proteomes" id="UP001597365">
    <property type="component" value="Unassembled WGS sequence"/>
</dbReference>
<evidence type="ECO:0000256" key="1">
    <source>
        <dbReference type="SAM" id="MobiDB-lite"/>
    </source>
</evidence>
<feature type="compositionally biased region" description="Low complexity" evidence="1">
    <location>
        <begin position="210"/>
        <end position="237"/>
    </location>
</feature>
<name>A0ABW4PEX5_9ACTN</name>
<accession>A0ABW4PEX5</accession>
<evidence type="ECO:0000256" key="2">
    <source>
        <dbReference type="SAM" id="Phobius"/>
    </source>
</evidence>
<keyword evidence="3" id="KW-0732">Signal</keyword>
<proteinExistence type="predicted"/>
<evidence type="ECO:0000313" key="4">
    <source>
        <dbReference type="EMBL" id="MFD1828752.1"/>
    </source>
</evidence>
<reference evidence="5" key="1">
    <citation type="journal article" date="2019" name="Int. J. Syst. Evol. Microbiol.">
        <title>The Global Catalogue of Microorganisms (GCM) 10K type strain sequencing project: providing services to taxonomists for standard genome sequencing and annotation.</title>
        <authorList>
            <consortium name="The Broad Institute Genomics Platform"/>
            <consortium name="The Broad Institute Genome Sequencing Center for Infectious Disease"/>
            <person name="Wu L."/>
            <person name="Ma J."/>
        </authorList>
    </citation>
    <scope>NUCLEOTIDE SEQUENCE [LARGE SCALE GENOMIC DNA]</scope>
    <source>
        <strain evidence="5">CGMCC 4.7455</strain>
    </source>
</reference>